<sequence length="261" mass="27781">MLYLLMLIMVGLTVVRFSDPGIVPYRRDDAEIEFTFWDGVEEDAGFVERKVAGHWVQFPLCNVCQFYKPPGVEHCSLCDNCVIGFRLHSSVMGNCIGACNYGPYVIVVLAAFLESLLIGVSAVAYLRYALVVPLSHTALAVVTAAISLRVGFQLFDAASTHLGLLTTAFRTSGSISPVTRCVGALCNAPPAPIDFQTMTEEESSEEEHSPALDATAALPHPAPAATVQPVPRADLIGASEPAAPPHSPGPMVHSTGSKKTA</sequence>
<dbReference type="GeneID" id="25567482"/>
<dbReference type="GO" id="GO:0005783">
    <property type="term" value="C:endoplasmic reticulum"/>
    <property type="evidence" value="ECO:0007669"/>
    <property type="project" value="TreeGrafter"/>
</dbReference>
<comment type="subcellular location">
    <subcellularLocation>
        <location evidence="1">Membrane</location>
        <topology evidence="1">Multi-pass membrane protein</topology>
    </subcellularLocation>
</comment>
<evidence type="ECO:0000256" key="3">
    <source>
        <dbReference type="ARBA" id="ARBA00022692"/>
    </source>
</evidence>
<dbReference type="GO" id="GO:0005794">
    <property type="term" value="C:Golgi apparatus"/>
    <property type="evidence" value="ECO:0007669"/>
    <property type="project" value="TreeGrafter"/>
</dbReference>
<keyword evidence="6 7" id="KW-0012">Acyltransferase</keyword>
<keyword evidence="3 7" id="KW-0812">Transmembrane</keyword>
<feature type="region of interest" description="Disordered" evidence="8">
    <location>
        <begin position="198"/>
        <end position="261"/>
    </location>
</feature>
<comment type="catalytic activity">
    <reaction evidence="7">
        <text>L-cysteinyl-[protein] + hexadecanoyl-CoA = S-hexadecanoyl-L-cysteinyl-[protein] + CoA</text>
        <dbReference type="Rhea" id="RHEA:36683"/>
        <dbReference type="Rhea" id="RHEA-COMP:10131"/>
        <dbReference type="Rhea" id="RHEA-COMP:11032"/>
        <dbReference type="ChEBI" id="CHEBI:29950"/>
        <dbReference type="ChEBI" id="CHEBI:57287"/>
        <dbReference type="ChEBI" id="CHEBI:57379"/>
        <dbReference type="ChEBI" id="CHEBI:74151"/>
        <dbReference type="EC" id="2.3.1.225"/>
    </reaction>
</comment>
<keyword evidence="12" id="KW-1185">Reference proteome</keyword>
<keyword evidence="9" id="KW-0732">Signal</keyword>
<dbReference type="InterPro" id="IPR039859">
    <property type="entry name" value="PFA4/ZDH16/20/ERF2-like"/>
</dbReference>
<gene>
    <name evidence="11" type="ORF">AMSG_08898</name>
</gene>
<feature type="domain" description="Palmitoyltransferase DHHC" evidence="10">
    <location>
        <begin position="60"/>
        <end position="129"/>
    </location>
</feature>
<dbReference type="GO" id="GO:0006612">
    <property type="term" value="P:protein targeting to membrane"/>
    <property type="evidence" value="ECO:0007669"/>
    <property type="project" value="TreeGrafter"/>
</dbReference>
<reference evidence="11 12" key="1">
    <citation type="submission" date="2010-05" db="EMBL/GenBank/DDBJ databases">
        <title>The Genome Sequence of Thecamonas trahens ATCC 50062.</title>
        <authorList>
            <consortium name="The Broad Institute Genome Sequencing Platform"/>
            <person name="Russ C."/>
            <person name="Cuomo C."/>
            <person name="Shea T."/>
            <person name="Young S.K."/>
            <person name="Zeng Q."/>
            <person name="Koehrsen M."/>
            <person name="Haas B."/>
            <person name="Borodovsky M."/>
            <person name="Guigo R."/>
            <person name="Alvarado L."/>
            <person name="Berlin A."/>
            <person name="Bochicchio J."/>
            <person name="Borenstein D."/>
            <person name="Chapman S."/>
            <person name="Chen Z."/>
            <person name="Freedman E."/>
            <person name="Gellesch M."/>
            <person name="Goldberg J."/>
            <person name="Griggs A."/>
            <person name="Gujja S."/>
            <person name="Heilman E."/>
            <person name="Heiman D."/>
            <person name="Hepburn T."/>
            <person name="Howarth C."/>
            <person name="Jen D."/>
            <person name="Larson L."/>
            <person name="Mehta T."/>
            <person name="Park D."/>
            <person name="Pearson M."/>
            <person name="Roberts A."/>
            <person name="Saif S."/>
            <person name="Shenoy N."/>
            <person name="Sisk P."/>
            <person name="Stolte C."/>
            <person name="Sykes S."/>
            <person name="Thomson T."/>
            <person name="Walk T."/>
            <person name="White J."/>
            <person name="Yandava C."/>
            <person name="Burger G."/>
            <person name="Gray M.W."/>
            <person name="Holland P.W.H."/>
            <person name="King N."/>
            <person name="Lang F.B.F."/>
            <person name="Roger A.J."/>
            <person name="Ruiz-Trillo I."/>
            <person name="Lander E."/>
            <person name="Nusbaum C."/>
        </authorList>
    </citation>
    <scope>NUCLEOTIDE SEQUENCE [LARGE SCALE GENOMIC DNA]</scope>
    <source>
        <strain evidence="11 12">ATCC 50062</strain>
    </source>
</reference>
<dbReference type="eggNOG" id="KOG1311">
    <property type="taxonomic scope" value="Eukaryota"/>
</dbReference>
<proteinExistence type="inferred from homology"/>
<name>A0A0L0DM44_THETB</name>
<feature type="compositionally biased region" description="Low complexity" evidence="8">
    <location>
        <begin position="211"/>
        <end position="226"/>
    </location>
</feature>
<evidence type="ECO:0000256" key="7">
    <source>
        <dbReference type="RuleBase" id="RU079119"/>
    </source>
</evidence>
<dbReference type="GO" id="GO:0019706">
    <property type="term" value="F:protein-cysteine S-palmitoyltransferase activity"/>
    <property type="evidence" value="ECO:0007669"/>
    <property type="project" value="UniProtKB-EC"/>
</dbReference>
<evidence type="ECO:0000256" key="9">
    <source>
        <dbReference type="SAM" id="SignalP"/>
    </source>
</evidence>
<evidence type="ECO:0000256" key="6">
    <source>
        <dbReference type="ARBA" id="ARBA00023315"/>
    </source>
</evidence>
<dbReference type="EC" id="2.3.1.225" evidence="7"/>
<evidence type="ECO:0000256" key="1">
    <source>
        <dbReference type="ARBA" id="ARBA00004141"/>
    </source>
</evidence>
<accession>A0A0L0DM44</accession>
<comment type="domain">
    <text evidence="7">The DHHC domain is required for palmitoyltransferase activity.</text>
</comment>
<dbReference type="GO" id="GO:0016020">
    <property type="term" value="C:membrane"/>
    <property type="evidence" value="ECO:0007669"/>
    <property type="project" value="UniProtKB-SubCell"/>
</dbReference>
<dbReference type="PROSITE" id="PS50216">
    <property type="entry name" value="DHHC"/>
    <property type="match status" value="1"/>
</dbReference>
<dbReference type="STRING" id="461836.A0A0L0DM44"/>
<evidence type="ECO:0000256" key="5">
    <source>
        <dbReference type="ARBA" id="ARBA00023136"/>
    </source>
</evidence>
<evidence type="ECO:0000313" key="12">
    <source>
        <dbReference type="Proteomes" id="UP000054408"/>
    </source>
</evidence>
<keyword evidence="2 7" id="KW-0808">Transferase</keyword>
<dbReference type="RefSeq" id="XP_013754435.1">
    <property type="nucleotide sequence ID" value="XM_013898981.1"/>
</dbReference>
<keyword evidence="4 7" id="KW-1133">Transmembrane helix</keyword>
<evidence type="ECO:0000259" key="10">
    <source>
        <dbReference type="Pfam" id="PF01529"/>
    </source>
</evidence>
<dbReference type="Pfam" id="PF01529">
    <property type="entry name" value="DHHC"/>
    <property type="match status" value="1"/>
</dbReference>
<protein>
    <recommendedName>
        <fullName evidence="7">Palmitoyltransferase</fullName>
        <ecNumber evidence="7">2.3.1.225</ecNumber>
    </recommendedName>
</protein>
<feature type="signal peptide" evidence="9">
    <location>
        <begin position="1"/>
        <end position="17"/>
    </location>
</feature>
<dbReference type="InterPro" id="IPR001594">
    <property type="entry name" value="Palmitoyltrfase_DHHC"/>
</dbReference>
<evidence type="ECO:0000256" key="8">
    <source>
        <dbReference type="SAM" id="MobiDB-lite"/>
    </source>
</evidence>
<organism evidence="11 12">
    <name type="scientific">Thecamonas trahens ATCC 50062</name>
    <dbReference type="NCBI Taxonomy" id="461836"/>
    <lineage>
        <taxon>Eukaryota</taxon>
        <taxon>Apusozoa</taxon>
        <taxon>Apusomonadida</taxon>
        <taxon>Apusomonadidae</taxon>
        <taxon>Thecamonas</taxon>
    </lineage>
</organism>
<evidence type="ECO:0000256" key="2">
    <source>
        <dbReference type="ARBA" id="ARBA00022679"/>
    </source>
</evidence>
<feature type="chain" id="PRO_5005537735" description="Palmitoyltransferase" evidence="9">
    <location>
        <begin position="18"/>
        <end position="261"/>
    </location>
</feature>
<evidence type="ECO:0000313" key="11">
    <source>
        <dbReference type="EMBL" id="KNC53394.1"/>
    </source>
</evidence>
<comment type="similarity">
    <text evidence="7">Belongs to the DHHC palmitoyltransferase family.</text>
</comment>
<keyword evidence="5 7" id="KW-0472">Membrane</keyword>
<dbReference type="Proteomes" id="UP000054408">
    <property type="component" value="Unassembled WGS sequence"/>
</dbReference>
<feature type="transmembrane region" description="Helical" evidence="7">
    <location>
        <begin position="138"/>
        <end position="155"/>
    </location>
</feature>
<feature type="transmembrane region" description="Helical" evidence="7">
    <location>
        <begin position="101"/>
        <end position="126"/>
    </location>
</feature>
<dbReference type="PANTHER" id="PTHR22883">
    <property type="entry name" value="ZINC FINGER DHHC DOMAIN CONTAINING PROTEIN"/>
    <property type="match status" value="1"/>
</dbReference>
<dbReference type="EMBL" id="GL349481">
    <property type="protein sequence ID" value="KNC53394.1"/>
    <property type="molecule type" value="Genomic_DNA"/>
</dbReference>
<dbReference type="AlphaFoldDB" id="A0A0L0DM44"/>
<evidence type="ECO:0000256" key="4">
    <source>
        <dbReference type="ARBA" id="ARBA00022989"/>
    </source>
</evidence>